<dbReference type="OrthoDB" id="2883543at2"/>
<dbReference type="Proteomes" id="UP000315215">
    <property type="component" value="Chromosome"/>
</dbReference>
<organism evidence="2 3">
    <name type="scientific">Radiobacillus deserti</name>
    <dbReference type="NCBI Taxonomy" id="2594883"/>
    <lineage>
        <taxon>Bacteria</taxon>
        <taxon>Bacillati</taxon>
        <taxon>Bacillota</taxon>
        <taxon>Bacilli</taxon>
        <taxon>Bacillales</taxon>
        <taxon>Bacillaceae</taxon>
        <taxon>Radiobacillus</taxon>
    </lineage>
</organism>
<dbReference type="KEGG" id="aqt:FN924_02205"/>
<dbReference type="RefSeq" id="WP_143891873.1">
    <property type="nucleotide sequence ID" value="NZ_CP041666.1"/>
</dbReference>
<reference evidence="2 3" key="1">
    <citation type="submission" date="2019-07" db="EMBL/GenBank/DDBJ databases">
        <authorList>
            <person name="Li J."/>
        </authorList>
    </citation>
    <scope>NUCLEOTIDE SEQUENCE [LARGE SCALE GENOMIC DNA]</scope>
    <source>
        <strain evidence="2 3">TKL69</strain>
    </source>
</reference>
<proteinExistence type="predicted"/>
<feature type="chain" id="PRO_5039266769" evidence="1">
    <location>
        <begin position="28"/>
        <end position="117"/>
    </location>
</feature>
<feature type="signal peptide" evidence="1">
    <location>
        <begin position="1"/>
        <end position="27"/>
    </location>
</feature>
<dbReference type="EMBL" id="CP041666">
    <property type="protein sequence ID" value="QDP39123.1"/>
    <property type="molecule type" value="Genomic_DNA"/>
</dbReference>
<keyword evidence="1" id="KW-0732">Signal</keyword>
<gene>
    <name evidence="2" type="ORF">FN924_02205</name>
</gene>
<keyword evidence="3" id="KW-1185">Reference proteome</keyword>
<dbReference type="Pfam" id="PF10925">
    <property type="entry name" value="DUF2680"/>
    <property type="match status" value="1"/>
</dbReference>
<evidence type="ECO:0000256" key="1">
    <source>
        <dbReference type="SAM" id="SignalP"/>
    </source>
</evidence>
<evidence type="ECO:0000313" key="2">
    <source>
        <dbReference type="EMBL" id="QDP39123.1"/>
    </source>
</evidence>
<sequence>MKQLKLSFILVAFTLTLFNFSSLDINAEGNVEPNHEEMEKKELTKDQIAEMKQLHDELVKQRKLIIDKYVEYGVMTEEKAKKMKEHLDFFSKKLKENGYIMEHKKHGHGHNKWEKDE</sequence>
<accession>A0A516KCI8</accession>
<dbReference type="AlphaFoldDB" id="A0A516KCI8"/>
<evidence type="ECO:0000313" key="3">
    <source>
        <dbReference type="Proteomes" id="UP000315215"/>
    </source>
</evidence>
<protein>
    <submittedName>
        <fullName evidence="2">DUF2680 domain-containing protein</fullName>
    </submittedName>
</protein>
<dbReference type="InterPro" id="IPR024485">
    <property type="entry name" value="DUF2680"/>
</dbReference>
<name>A0A516KCI8_9BACI</name>